<name>A0ABR5J4P8_9ACTN</name>
<feature type="region of interest" description="Disordered" evidence="1">
    <location>
        <begin position="1"/>
        <end position="72"/>
    </location>
</feature>
<dbReference type="NCBIfam" id="NF041021">
    <property type="entry name" value="SCO5717_Nterm"/>
    <property type="match status" value="1"/>
</dbReference>
<organism evidence="2 3">
    <name type="scientific">Streptomyces varsoviensis</name>
    <dbReference type="NCBI Taxonomy" id="67373"/>
    <lineage>
        <taxon>Bacteria</taxon>
        <taxon>Bacillati</taxon>
        <taxon>Actinomycetota</taxon>
        <taxon>Actinomycetes</taxon>
        <taxon>Kitasatosporales</taxon>
        <taxon>Streptomycetaceae</taxon>
        <taxon>Streptomyces</taxon>
    </lineage>
</organism>
<proteinExistence type="predicted"/>
<protein>
    <recommendedName>
        <fullName evidence="4">Topoisomerase II</fullName>
    </recommendedName>
</protein>
<sequence>MSSDRDESRAGGKTAGEDRSDAEHEHTGEFTIDYTPPAWYTQNASGDQGGASTPPPPSGMPLPPPGQFQQGW</sequence>
<evidence type="ECO:0000313" key="2">
    <source>
        <dbReference type="EMBL" id="KOG88327.1"/>
    </source>
</evidence>
<feature type="compositionally biased region" description="Pro residues" evidence="1">
    <location>
        <begin position="53"/>
        <end position="66"/>
    </location>
</feature>
<comment type="caution">
    <text evidence="2">The sequence shown here is derived from an EMBL/GenBank/DDBJ whole genome shotgun (WGS) entry which is preliminary data.</text>
</comment>
<evidence type="ECO:0008006" key="4">
    <source>
        <dbReference type="Google" id="ProtNLM"/>
    </source>
</evidence>
<reference evidence="2 3" key="1">
    <citation type="submission" date="2015-07" db="EMBL/GenBank/DDBJ databases">
        <authorList>
            <person name="Ju K.-S."/>
            <person name="Doroghazi J.R."/>
            <person name="Metcalf W.W."/>
        </authorList>
    </citation>
    <scope>NUCLEOTIDE SEQUENCE [LARGE SCALE GENOMIC DNA]</scope>
    <source>
        <strain evidence="2 3">NRRL B-3589</strain>
    </source>
</reference>
<dbReference type="Proteomes" id="UP000037020">
    <property type="component" value="Unassembled WGS sequence"/>
</dbReference>
<accession>A0ABR5J4P8</accession>
<evidence type="ECO:0000256" key="1">
    <source>
        <dbReference type="SAM" id="MobiDB-lite"/>
    </source>
</evidence>
<feature type="non-terminal residue" evidence="2">
    <location>
        <position position="72"/>
    </location>
</feature>
<feature type="compositionally biased region" description="Basic and acidic residues" evidence="1">
    <location>
        <begin position="1"/>
        <end position="28"/>
    </location>
</feature>
<dbReference type="InterPro" id="IPR047739">
    <property type="entry name" value="SCO5717-like_N"/>
</dbReference>
<evidence type="ECO:0000313" key="3">
    <source>
        <dbReference type="Proteomes" id="UP000037020"/>
    </source>
</evidence>
<dbReference type="EMBL" id="LGUT01001742">
    <property type="protein sequence ID" value="KOG88327.1"/>
    <property type="molecule type" value="Genomic_DNA"/>
</dbReference>
<keyword evidence="3" id="KW-1185">Reference proteome</keyword>
<gene>
    <name evidence="2" type="ORF">ADK38_20405</name>
</gene>